<accession>A0A2A6B356</accession>
<accession>A0A8R1YR77</accession>
<gene>
    <name evidence="2" type="primary">WBGene00272792</name>
</gene>
<keyword evidence="3" id="KW-1185">Reference proteome</keyword>
<sequence>MPGDSGNLVYQTSSAKRMRIDVGTKVTKNVRKEMAEIEEALEQLDMQSASARKTRRERRAEAHEQFEKENQVSIDKVKAMEALKDDEVARKEKARAEYIHEQTELQNEQNHLDHLNSQIKNDELMIEGFKRE</sequence>
<dbReference type="EnsemblMetazoa" id="PPA34423.1">
    <property type="protein sequence ID" value="PPA34423.1"/>
    <property type="gene ID" value="WBGene00272792"/>
</dbReference>
<feature type="region of interest" description="Disordered" evidence="1">
    <location>
        <begin position="46"/>
        <end position="70"/>
    </location>
</feature>
<name>A0A2A6B356_PRIPA</name>
<evidence type="ECO:0000256" key="1">
    <source>
        <dbReference type="SAM" id="MobiDB-lite"/>
    </source>
</evidence>
<reference evidence="3" key="1">
    <citation type="journal article" date="2008" name="Nat. Genet.">
        <title>The Pristionchus pacificus genome provides a unique perspective on nematode lifestyle and parasitism.</title>
        <authorList>
            <person name="Dieterich C."/>
            <person name="Clifton S.W."/>
            <person name="Schuster L.N."/>
            <person name="Chinwalla A."/>
            <person name="Delehaunty K."/>
            <person name="Dinkelacker I."/>
            <person name="Fulton L."/>
            <person name="Fulton R."/>
            <person name="Godfrey J."/>
            <person name="Minx P."/>
            <person name="Mitreva M."/>
            <person name="Roeseler W."/>
            <person name="Tian H."/>
            <person name="Witte H."/>
            <person name="Yang S.P."/>
            <person name="Wilson R.K."/>
            <person name="Sommer R.J."/>
        </authorList>
    </citation>
    <scope>NUCLEOTIDE SEQUENCE [LARGE SCALE GENOMIC DNA]</scope>
    <source>
        <strain evidence="3">PS312</strain>
    </source>
</reference>
<protein>
    <submittedName>
        <fullName evidence="2">Uncharacterized protein</fullName>
    </submittedName>
</protein>
<dbReference type="Proteomes" id="UP000005239">
    <property type="component" value="Unassembled WGS sequence"/>
</dbReference>
<feature type="compositionally biased region" description="Basic and acidic residues" evidence="1">
    <location>
        <begin position="58"/>
        <end position="70"/>
    </location>
</feature>
<reference evidence="2" key="2">
    <citation type="submission" date="2022-06" db="UniProtKB">
        <authorList>
            <consortium name="EnsemblMetazoa"/>
        </authorList>
    </citation>
    <scope>IDENTIFICATION</scope>
    <source>
        <strain evidence="2">PS312</strain>
    </source>
</reference>
<evidence type="ECO:0000313" key="3">
    <source>
        <dbReference type="Proteomes" id="UP000005239"/>
    </source>
</evidence>
<dbReference type="AlphaFoldDB" id="A0A2A6B356"/>
<proteinExistence type="predicted"/>
<evidence type="ECO:0000313" key="2">
    <source>
        <dbReference type="EnsemblMetazoa" id="PPA34423.1"/>
    </source>
</evidence>
<organism evidence="2 3">
    <name type="scientific">Pristionchus pacificus</name>
    <name type="common">Parasitic nematode worm</name>
    <dbReference type="NCBI Taxonomy" id="54126"/>
    <lineage>
        <taxon>Eukaryota</taxon>
        <taxon>Metazoa</taxon>
        <taxon>Ecdysozoa</taxon>
        <taxon>Nematoda</taxon>
        <taxon>Chromadorea</taxon>
        <taxon>Rhabditida</taxon>
        <taxon>Rhabditina</taxon>
        <taxon>Diplogasteromorpha</taxon>
        <taxon>Diplogasteroidea</taxon>
        <taxon>Neodiplogasteridae</taxon>
        <taxon>Pristionchus</taxon>
    </lineage>
</organism>